<dbReference type="SUPFAM" id="SSF56784">
    <property type="entry name" value="HAD-like"/>
    <property type="match status" value="1"/>
</dbReference>
<dbReference type="Gene3D" id="3.30.1240.10">
    <property type="match status" value="1"/>
</dbReference>
<gene>
    <name evidence="1" type="ORF">P5G62_022245</name>
</gene>
<dbReference type="SFLD" id="SFLDG01140">
    <property type="entry name" value="C2.B:_Phosphomannomutase_and_P"/>
    <property type="match status" value="1"/>
</dbReference>
<dbReference type="PANTHER" id="PTHR10000">
    <property type="entry name" value="PHOSPHOSERINE PHOSPHATASE"/>
    <property type="match status" value="1"/>
</dbReference>
<comment type="caution">
    <text evidence="1">The sequence shown here is derived from an EMBL/GenBank/DDBJ whole genome shotgun (WGS) entry which is preliminary data.</text>
</comment>
<dbReference type="Pfam" id="PF08282">
    <property type="entry name" value="Hydrolase_3"/>
    <property type="match status" value="1"/>
</dbReference>
<dbReference type="InterPro" id="IPR000150">
    <property type="entry name" value="Cof"/>
</dbReference>
<dbReference type="PANTHER" id="PTHR10000:SF55">
    <property type="entry name" value="5-AMINO-6-(5-PHOSPHO-D-RIBITYLAMINO)URACIL PHOSPHATASE YCSE"/>
    <property type="match status" value="1"/>
</dbReference>
<dbReference type="Proteomes" id="UP001241748">
    <property type="component" value="Unassembled WGS sequence"/>
</dbReference>
<dbReference type="NCBIfam" id="TIGR01484">
    <property type="entry name" value="HAD-SF-IIB"/>
    <property type="match status" value="1"/>
</dbReference>
<dbReference type="InterPro" id="IPR006379">
    <property type="entry name" value="HAD-SF_hydro_IIB"/>
</dbReference>
<dbReference type="EC" id="3.-.-.-" evidence="1"/>
<dbReference type="RefSeq" id="WP_306074423.1">
    <property type="nucleotide sequence ID" value="NZ_JAROBZ020000002.1"/>
</dbReference>
<evidence type="ECO:0000313" key="2">
    <source>
        <dbReference type="Proteomes" id="UP001241748"/>
    </source>
</evidence>
<keyword evidence="1" id="KW-0378">Hydrolase</keyword>
<dbReference type="EMBL" id="JAROBZ020000002">
    <property type="protein sequence ID" value="MFB3169827.1"/>
    <property type="molecule type" value="Genomic_DNA"/>
</dbReference>
<dbReference type="Gene3D" id="3.40.50.1000">
    <property type="entry name" value="HAD superfamily/HAD-like"/>
    <property type="match status" value="1"/>
</dbReference>
<dbReference type="SFLD" id="SFLDS00003">
    <property type="entry name" value="Haloacid_Dehalogenase"/>
    <property type="match status" value="1"/>
</dbReference>
<protein>
    <submittedName>
        <fullName evidence="1">HAD family hydrolase</fullName>
        <ecNumber evidence="1">3.-.-.-</ecNumber>
    </submittedName>
</protein>
<organism evidence="1 2">
    <name type="scientific">Neobacillus driksii</name>
    <dbReference type="NCBI Taxonomy" id="3035913"/>
    <lineage>
        <taxon>Bacteria</taxon>
        <taxon>Bacillati</taxon>
        <taxon>Bacillota</taxon>
        <taxon>Bacilli</taxon>
        <taxon>Bacillales</taxon>
        <taxon>Bacillaceae</taxon>
        <taxon>Neobacillus</taxon>
    </lineage>
</organism>
<proteinExistence type="predicted"/>
<dbReference type="NCBIfam" id="TIGR00099">
    <property type="entry name" value="Cof-subfamily"/>
    <property type="match status" value="1"/>
</dbReference>
<evidence type="ECO:0000313" key="1">
    <source>
        <dbReference type="EMBL" id="MFB3169827.1"/>
    </source>
</evidence>
<dbReference type="CDD" id="cd07516">
    <property type="entry name" value="HAD_Pase"/>
    <property type="match status" value="1"/>
</dbReference>
<dbReference type="GO" id="GO:0016787">
    <property type="term" value="F:hydrolase activity"/>
    <property type="evidence" value="ECO:0007669"/>
    <property type="project" value="UniProtKB-KW"/>
</dbReference>
<name>A0ABV4YYB2_9BACI</name>
<dbReference type="InterPro" id="IPR036412">
    <property type="entry name" value="HAD-like_sf"/>
</dbReference>
<dbReference type="InterPro" id="IPR023214">
    <property type="entry name" value="HAD_sf"/>
</dbReference>
<reference evidence="1 2" key="1">
    <citation type="submission" date="2024-05" db="EMBL/GenBank/DDBJ databases">
        <authorList>
            <person name="Venkateswaran K."/>
        </authorList>
    </citation>
    <scope>NUCLEOTIDE SEQUENCE [LARGE SCALE GENOMIC DNA]</scope>
    <source>
        <strain evidence="1 2">179-C4-2-HS</strain>
    </source>
</reference>
<keyword evidence="2" id="KW-1185">Reference proteome</keyword>
<sequence length="284" mass="31324">MIKCIASDMDGTLLNSYQQVSQENKEAILKAQSQGIEVVIATGRSYQEVRFVLDEADLQCPAICVNGAEVRTKEGEILSATPIEKHVAKKAAEKLMEMDIYFEVYTNKGTYSLDPNKAVAIIVDIVVSANPEVKPEDVVKRAKERTLHGLVHQVESYDVLFNDETHQIYKLFGFALDSDRREAAENALEELTELAVSSSGHNNLEITHRNAQKGIALETFVKSKGIDITETMAMGDSFNDISMLERVGRAVAMGNADYEIKTICDVITATNDEHGVAQAILEVL</sequence>
<accession>A0ABV4YYB2</accession>